<dbReference type="Gene3D" id="3.20.20.450">
    <property type="entry name" value="EAL domain"/>
    <property type="match status" value="1"/>
</dbReference>
<dbReference type="InterPro" id="IPR035965">
    <property type="entry name" value="PAS-like_dom_sf"/>
</dbReference>
<dbReference type="SMART" id="SM00052">
    <property type="entry name" value="EAL"/>
    <property type="match status" value="1"/>
</dbReference>
<dbReference type="EMBL" id="JAGQDG010000004">
    <property type="protein sequence ID" value="MBQ0935884.1"/>
    <property type="molecule type" value="Genomic_DNA"/>
</dbReference>
<dbReference type="Pfam" id="PF00563">
    <property type="entry name" value="EAL"/>
    <property type="match status" value="1"/>
</dbReference>
<reference evidence="4 5" key="1">
    <citation type="submission" date="2021-04" db="EMBL/GenBank/DDBJ databases">
        <title>The genome sequence of type strain Ideonella paludis KCTC 32238.</title>
        <authorList>
            <person name="Liu Y."/>
        </authorList>
    </citation>
    <scope>NUCLEOTIDE SEQUENCE [LARGE SCALE GENOMIC DNA]</scope>
    <source>
        <strain evidence="4 5">KCTC 32238</strain>
    </source>
</reference>
<dbReference type="SUPFAM" id="SSF50998">
    <property type="entry name" value="Quinoprotein alcohol dehydrogenase-like"/>
    <property type="match status" value="1"/>
</dbReference>
<dbReference type="PROSITE" id="PS50887">
    <property type="entry name" value="GGDEF"/>
    <property type="match status" value="1"/>
</dbReference>
<evidence type="ECO:0000256" key="1">
    <source>
        <dbReference type="SAM" id="SignalP"/>
    </source>
</evidence>
<dbReference type="Gene3D" id="3.30.70.270">
    <property type="match status" value="1"/>
</dbReference>
<proteinExistence type="predicted"/>
<dbReference type="NCBIfam" id="TIGR00254">
    <property type="entry name" value="GGDEF"/>
    <property type="match status" value="1"/>
</dbReference>
<dbReference type="SMART" id="SM00267">
    <property type="entry name" value="GGDEF"/>
    <property type="match status" value="1"/>
</dbReference>
<protein>
    <submittedName>
        <fullName evidence="4">GGDEF and EAL domain-containing protein</fullName>
    </submittedName>
</protein>
<comment type="caution">
    <text evidence="4">The sequence shown here is derived from an EMBL/GenBank/DDBJ whole genome shotgun (WGS) entry which is preliminary data.</text>
</comment>
<dbReference type="InterPro" id="IPR043128">
    <property type="entry name" value="Rev_trsase/Diguanyl_cyclase"/>
</dbReference>
<dbReference type="Gene3D" id="2.60.40.10">
    <property type="entry name" value="Immunoglobulins"/>
    <property type="match status" value="1"/>
</dbReference>
<gene>
    <name evidence="4" type="ORF">KAK11_11155</name>
</gene>
<dbReference type="InterPro" id="IPR000160">
    <property type="entry name" value="GGDEF_dom"/>
</dbReference>
<dbReference type="InterPro" id="IPR035919">
    <property type="entry name" value="EAL_sf"/>
</dbReference>
<dbReference type="Proteomes" id="UP000672097">
    <property type="component" value="Unassembled WGS sequence"/>
</dbReference>
<dbReference type="Pfam" id="PF08447">
    <property type="entry name" value="PAS_3"/>
    <property type="match status" value="1"/>
</dbReference>
<keyword evidence="1" id="KW-0732">Signal</keyword>
<evidence type="ECO:0000259" key="2">
    <source>
        <dbReference type="PROSITE" id="PS50883"/>
    </source>
</evidence>
<evidence type="ECO:0000259" key="3">
    <source>
        <dbReference type="PROSITE" id="PS50887"/>
    </source>
</evidence>
<sequence>MASHHFRHCRIASPSAWGTALKAACISLWLAGGLCALPARATSATASDAAAVVIERINPTRVFSGEGTPKGLDIRAIATDAWSRTWVGTAYGIWIFDGSDFYFHKPPLPADKLLRAPDVDWMRADERYIYHPWGAGRVIRTHQHTGVSEVATPEGWRPAADVEPSEDLAHRTIWCEQAEGVWSVPQYSNKTVRWTELKNGRQTDYAFPTEVSFRLAVGCADNTLALLVNGGRVTVARKNASDQLDLVTTLSLPGLGIDDAGRFHFLKNFALLDGETALAVGSNGLFRIDLVNEKATVIEAHRLKVKRIAGFSIQNKSSPSERKIWVYSDSPMVYKLDERQWRFETINLATPPDQRKVDFAHQVMLGKGEYIWSGAMEELALTSLGTKQIKHFRVDTESRQSEYASHTVVCLDRKNQGWYTNLTHQVFAFDAIKDDGNKVNKVSDLSARTPFCDWQTGVWVSESDKYITHYWKDERQQLHRRHYPLPEALAGRTQIALADEKLIWLTVWNSIWTLDIQSGAFRKIHEFEGEIIRMADGDSRAEVRLLVNTREGIHSGRVVGITAGGQVLELPQSPEPIRQFRYRPGGDWVAITSKGAFYSLSTQPSLATQWQQEYVPMALTPSFDRCVQIAEDGTLWFMSSRALWSWRKGQAAPRRIPFDEVGAIGSSGEPTCSLSPRGYMLFAHSKGWVELDPALHGLPSAVQTPRVSAWSSSQTPWTFVFNAPPLLELPENNSLLRLRMHVPGEVDGASLQWRFRVVGLDKDWRPPQRTGEIELSGLAAHSYRLEAQASRDARTWSASGEIGFQIIPPWYRTTWALSTALLLLALYAAWRFQEFRQLQRRRAVEMRQLAEADRRVNLALWASGDVIWGIDLRTGQGHLTPVSWLVDDVNHCLQQGQLVGRWVHPQDLPRLRSTWRALRRARSTECLLQFRMQGRSQEWVWVEARGRVAEQDGGSAGQRHVSGSLRNISALRAAQDSLHHQAMHDPLTGLPNLRQWKMLVSQAVVADKPFAVMMLDVDRFKYINDSLGHSFGDRVLTDIAARIGHFIRSQVPGAVLARIAGDEYATLLPGLTAAEAEQAAAGIVNEASRPLSVDGVEIVVTLSIGIACYPNHGSDHTNLHAAMDVALHQAKIQGRNGTATFNAEWRGGIVQRMHMETALQFALARKEFGLVYQPKLDIASGQCHSAEALLRWRSDQWPSNNVETVIQILEGSHLIHDVGLWVVQEAAKQLAAWRRQGLMLSSIAVNVSSKQLARNGFAQAVSKIIADAGLAPSDLEVEITESVLIPDSAASHAQLKALHDLGVRLAIDDFGKGYSSLERLRSLPFDVLKIDKRFIDGIDTDDEHQKFCSHLITMMQEMGLKVVAEGVERQTQLDILTDIGADAAQGYLISRPINAAQFMREVGPHEALLN</sequence>
<dbReference type="CDD" id="cd01948">
    <property type="entry name" value="EAL"/>
    <property type="match status" value="1"/>
</dbReference>
<feature type="chain" id="PRO_5045521222" evidence="1">
    <location>
        <begin position="42"/>
        <end position="1410"/>
    </location>
</feature>
<dbReference type="InterPro" id="IPR029787">
    <property type="entry name" value="Nucleotide_cyclase"/>
</dbReference>
<dbReference type="PANTHER" id="PTHR44757:SF2">
    <property type="entry name" value="BIOFILM ARCHITECTURE MAINTENANCE PROTEIN MBAA"/>
    <property type="match status" value="1"/>
</dbReference>
<name>A0ABS5DXT3_9BURK</name>
<feature type="domain" description="GGDEF" evidence="3">
    <location>
        <begin position="1008"/>
        <end position="1143"/>
    </location>
</feature>
<dbReference type="InterPro" id="IPR011047">
    <property type="entry name" value="Quinoprotein_ADH-like_sf"/>
</dbReference>
<dbReference type="Gene3D" id="2.130.10.10">
    <property type="entry name" value="YVTN repeat-like/Quinoprotein amine dehydrogenase"/>
    <property type="match status" value="1"/>
</dbReference>
<dbReference type="SUPFAM" id="SSF141868">
    <property type="entry name" value="EAL domain-like"/>
    <property type="match status" value="1"/>
</dbReference>
<dbReference type="InterPro" id="IPR013655">
    <property type="entry name" value="PAS_fold_3"/>
</dbReference>
<dbReference type="InterPro" id="IPR013783">
    <property type="entry name" value="Ig-like_fold"/>
</dbReference>
<evidence type="ECO:0000313" key="5">
    <source>
        <dbReference type="Proteomes" id="UP000672097"/>
    </source>
</evidence>
<dbReference type="InterPro" id="IPR015943">
    <property type="entry name" value="WD40/YVTN_repeat-like_dom_sf"/>
</dbReference>
<dbReference type="PROSITE" id="PS50883">
    <property type="entry name" value="EAL"/>
    <property type="match status" value="1"/>
</dbReference>
<dbReference type="PANTHER" id="PTHR44757">
    <property type="entry name" value="DIGUANYLATE CYCLASE DGCP"/>
    <property type="match status" value="1"/>
</dbReference>
<dbReference type="CDD" id="cd01949">
    <property type="entry name" value="GGDEF"/>
    <property type="match status" value="1"/>
</dbReference>
<dbReference type="Gene3D" id="3.30.450.20">
    <property type="entry name" value="PAS domain"/>
    <property type="match status" value="1"/>
</dbReference>
<dbReference type="InterPro" id="IPR052155">
    <property type="entry name" value="Biofilm_reg_signaling"/>
</dbReference>
<feature type="signal peptide" evidence="1">
    <location>
        <begin position="1"/>
        <end position="41"/>
    </location>
</feature>
<feature type="domain" description="EAL" evidence="2">
    <location>
        <begin position="1152"/>
        <end position="1406"/>
    </location>
</feature>
<dbReference type="Pfam" id="PF00990">
    <property type="entry name" value="GGDEF"/>
    <property type="match status" value="1"/>
</dbReference>
<dbReference type="SUPFAM" id="SSF55785">
    <property type="entry name" value="PYP-like sensor domain (PAS domain)"/>
    <property type="match status" value="1"/>
</dbReference>
<dbReference type="InterPro" id="IPR001633">
    <property type="entry name" value="EAL_dom"/>
</dbReference>
<organism evidence="4 5">
    <name type="scientific">Ideonella paludis</name>
    <dbReference type="NCBI Taxonomy" id="1233411"/>
    <lineage>
        <taxon>Bacteria</taxon>
        <taxon>Pseudomonadati</taxon>
        <taxon>Pseudomonadota</taxon>
        <taxon>Betaproteobacteria</taxon>
        <taxon>Burkholderiales</taxon>
        <taxon>Sphaerotilaceae</taxon>
        <taxon>Ideonella</taxon>
    </lineage>
</organism>
<evidence type="ECO:0000313" key="4">
    <source>
        <dbReference type="EMBL" id="MBQ0935884.1"/>
    </source>
</evidence>
<dbReference type="RefSeq" id="WP_210809205.1">
    <property type="nucleotide sequence ID" value="NZ_JAGQDG010000004.1"/>
</dbReference>
<accession>A0ABS5DXT3</accession>
<dbReference type="SUPFAM" id="SSF55073">
    <property type="entry name" value="Nucleotide cyclase"/>
    <property type="match status" value="1"/>
</dbReference>
<keyword evidence="5" id="KW-1185">Reference proteome</keyword>